<feature type="transmembrane region" description="Helical" evidence="6">
    <location>
        <begin position="84"/>
        <end position="106"/>
    </location>
</feature>
<dbReference type="InterPro" id="IPR050833">
    <property type="entry name" value="Poly_Biosynth_Transport"/>
</dbReference>
<evidence type="ECO:0000256" key="3">
    <source>
        <dbReference type="ARBA" id="ARBA00022692"/>
    </source>
</evidence>
<comment type="subcellular location">
    <subcellularLocation>
        <location evidence="1">Cell membrane</location>
        <topology evidence="1">Multi-pass membrane protein</topology>
    </subcellularLocation>
</comment>
<feature type="transmembrane region" description="Helical" evidence="6">
    <location>
        <begin position="36"/>
        <end position="64"/>
    </location>
</feature>
<evidence type="ECO:0000256" key="6">
    <source>
        <dbReference type="SAM" id="Phobius"/>
    </source>
</evidence>
<feature type="transmembrane region" description="Helical" evidence="6">
    <location>
        <begin position="152"/>
        <end position="173"/>
    </location>
</feature>
<reference evidence="7 8" key="1">
    <citation type="submission" date="2018-08" db="EMBL/GenBank/DDBJ databases">
        <title>A genome reference for cultivated species of the human gut microbiota.</title>
        <authorList>
            <person name="Zou Y."/>
            <person name="Xue W."/>
            <person name="Luo G."/>
        </authorList>
    </citation>
    <scope>NUCLEOTIDE SEQUENCE [LARGE SCALE GENOMIC DNA]</scope>
    <source>
        <strain evidence="7 8">AF22-3AC</strain>
    </source>
</reference>
<dbReference type="EMBL" id="QRVJ01000017">
    <property type="protein sequence ID" value="RGS35101.1"/>
    <property type="molecule type" value="Genomic_DNA"/>
</dbReference>
<dbReference type="RefSeq" id="WP_118403206.1">
    <property type="nucleotide sequence ID" value="NZ_JADNFX010000087.1"/>
</dbReference>
<dbReference type="PANTHER" id="PTHR30250">
    <property type="entry name" value="PST FAMILY PREDICTED COLANIC ACID TRANSPORTER"/>
    <property type="match status" value="1"/>
</dbReference>
<accession>A0A412IE29</accession>
<feature type="transmembrane region" description="Helical" evidence="6">
    <location>
        <begin position="432"/>
        <end position="452"/>
    </location>
</feature>
<dbReference type="PANTHER" id="PTHR30250:SF26">
    <property type="entry name" value="PSMA PROTEIN"/>
    <property type="match status" value="1"/>
</dbReference>
<keyword evidence="2" id="KW-1003">Cell membrane</keyword>
<protein>
    <submittedName>
        <fullName evidence="7">Lipopolysaccharide biosynthesis protein</fullName>
    </submittedName>
</protein>
<organism evidence="7 8">
    <name type="scientific">Bacteroides cellulosilyticus</name>
    <dbReference type="NCBI Taxonomy" id="246787"/>
    <lineage>
        <taxon>Bacteria</taxon>
        <taxon>Pseudomonadati</taxon>
        <taxon>Bacteroidota</taxon>
        <taxon>Bacteroidia</taxon>
        <taxon>Bacteroidales</taxon>
        <taxon>Bacteroidaceae</taxon>
        <taxon>Bacteroides</taxon>
    </lineage>
</organism>
<name>A0A412IE29_9BACE</name>
<gene>
    <name evidence="7" type="ORF">DWX97_17290</name>
</gene>
<proteinExistence type="predicted"/>
<evidence type="ECO:0000313" key="7">
    <source>
        <dbReference type="EMBL" id="RGS35101.1"/>
    </source>
</evidence>
<feature type="non-terminal residue" evidence="7">
    <location>
        <position position="1"/>
    </location>
</feature>
<dbReference type="AlphaFoldDB" id="A0A412IE29"/>
<feature type="transmembrane region" description="Helical" evidence="6">
    <location>
        <begin position="458"/>
        <end position="481"/>
    </location>
</feature>
<feature type="transmembrane region" description="Helical" evidence="6">
    <location>
        <begin position="7"/>
        <end position="24"/>
    </location>
</feature>
<comment type="caution">
    <text evidence="7">The sequence shown here is derived from an EMBL/GenBank/DDBJ whole genome shotgun (WGS) entry which is preliminary data.</text>
</comment>
<sequence length="503" mass="56759">RIAKNTLLLYIRTFMIMAITLYTSRVVLNVLGVENYGIYNVVGGVVAMFSVISGSLSSAISRFITFELGCGNIERLKSVFSTSINIQIAISLIVFIVGESVGIWFLNYEMNIPSDRLVAANWVLHCSLLTFVINLISIPYNACIIAHEHMKAFAYVSILEAVLKLAVVYALLSSPFDKLSTYAVLLVIVAVVIRITYGIYCKRHFYECNYRYVYDKLIIREMTSFAGWSFFGNCAYIFNTQGVNILINLFFGVTVNAARGIATQLNAAVMQFVNNFTIAINPQITKSYASGDRKYMFMLVCRGAKYSYFLLFLFVVPFVLETEAILTMWLKVVPEYTPIFMKLAMFGSLATLLGNSMMTAASATGKIRKYQLWVTMVGCLVFPLTWMAFKLGYPAIITYVIYIAIYMLLIFVRLHILKGLLDFPVMPFIRQVICRLVFTSIVAFIIPCGIIYSMNSSILRLCIVFAVSFLSTCVSICLLGLEQDERAYFISKLKNIMLKFNKV</sequence>
<feature type="transmembrane region" description="Helical" evidence="6">
    <location>
        <begin position="370"/>
        <end position="389"/>
    </location>
</feature>
<keyword evidence="5 6" id="KW-0472">Membrane</keyword>
<feature type="transmembrane region" description="Helical" evidence="6">
    <location>
        <begin position="179"/>
        <end position="197"/>
    </location>
</feature>
<dbReference type="GO" id="GO:0005886">
    <property type="term" value="C:plasma membrane"/>
    <property type="evidence" value="ECO:0007669"/>
    <property type="project" value="UniProtKB-SubCell"/>
</dbReference>
<feature type="transmembrane region" description="Helical" evidence="6">
    <location>
        <begin position="118"/>
        <end position="140"/>
    </location>
</feature>
<evidence type="ECO:0000256" key="4">
    <source>
        <dbReference type="ARBA" id="ARBA00022989"/>
    </source>
</evidence>
<feature type="transmembrane region" description="Helical" evidence="6">
    <location>
        <begin position="395"/>
        <end position="412"/>
    </location>
</feature>
<evidence type="ECO:0000256" key="1">
    <source>
        <dbReference type="ARBA" id="ARBA00004651"/>
    </source>
</evidence>
<feature type="transmembrane region" description="Helical" evidence="6">
    <location>
        <begin position="306"/>
        <end position="330"/>
    </location>
</feature>
<keyword evidence="4 6" id="KW-1133">Transmembrane helix</keyword>
<evidence type="ECO:0000256" key="2">
    <source>
        <dbReference type="ARBA" id="ARBA00022475"/>
    </source>
</evidence>
<evidence type="ECO:0000256" key="5">
    <source>
        <dbReference type="ARBA" id="ARBA00023136"/>
    </source>
</evidence>
<feature type="transmembrane region" description="Helical" evidence="6">
    <location>
        <begin position="336"/>
        <end position="358"/>
    </location>
</feature>
<dbReference type="Proteomes" id="UP000283341">
    <property type="component" value="Unassembled WGS sequence"/>
</dbReference>
<evidence type="ECO:0000313" key="8">
    <source>
        <dbReference type="Proteomes" id="UP000283341"/>
    </source>
</evidence>
<keyword evidence="3 6" id="KW-0812">Transmembrane</keyword>